<dbReference type="PANTHER" id="PTHR40465:SF1">
    <property type="entry name" value="DUF6534 DOMAIN-CONTAINING PROTEIN"/>
    <property type="match status" value="1"/>
</dbReference>
<dbReference type="Proteomes" id="UP000054988">
    <property type="component" value="Unassembled WGS sequence"/>
</dbReference>
<feature type="transmembrane region" description="Helical" evidence="1">
    <location>
        <begin position="216"/>
        <end position="236"/>
    </location>
</feature>
<protein>
    <recommendedName>
        <fullName evidence="2">DUF6534 domain-containing protein</fullName>
    </recommendedName>
</protein>
<dbReference type="EMBL" id="LATX01001919">
    <property type="protein sequence ID" value="KTB36218.1"/>
    <property type="molecule type" value="Genomic_DNA"/>
</dbReference>
<feature type="transmembrane region" description="Helical" evidence="1">
    <location>
        <begin position="22"/>
        <end position="43"/>
    </location>
</feature>
<keyword evidence="1" id="KW-0812">Transmembrane</keyword>
<feature type="transmembrane region" description="Helical" evidence="1">
    <location>
        <begin position="242"/>
        <end position="262"/>
    </location>
</feature>
<name>A0A0W0FIS2_MONRR</name>
<keyword evidence="1" id="KW-0472">Membrane</keyword>
<gene>
    <name evidence="3" type="ORF">WG66_11172</name>
</gene>
<organism evidence="3 4">
    <name type="scientific">Moniliophthora roreri</name>
    <name type="common">Frosty pod rot fungus</name>
    <name type="synonym">Monilia roreri</name>
    <dbReference type="NCBI Taxonomy" id="221103"/>
    <lineage>
        <taxon>Eukaryota</taxon>
        <taxon>Fungi</taxon>
        <taxon>Dikarya</taxon>
        <taxon>Basidiomycota</taxon>
        <taxon>Agaricomycotina</taxon>
        <taxon>Agaricomycetes</taxon>
        <taxon>Agaricomycetidae</taxon>
        <taxon>Agaricales</taxon>
        <taxon>Marasmiineae</taxon>
        <taxon>Marasmiaceae</taxon>
        <taxon>Moniliophthora</taxon>
    </lineage>
</organism>
<dbReference type="Pfam" id="PF20152">
    <property type="entry name" value="DUF6534"/>
    <property type="match status" value="1"/>
</dbReference>
<feature type="transmembrane region" description="Helical" evidence="1">
    <location>
        <begin position="55"/>
        <end position="76"/>
    </location>
</feature>
<evidence type="ECO:0000313" key="4">
    <source>
        <dbReference type="Proteomes" id="UP000054988"/>
    </source>
</evidence>
<feature type="transmembrane region" description="Helical" evidence="1">
    <location>
        <begin position="96"/>
        <end position="116"/>
    </location>
</feature>
<proteinExistence type="predicted"/>
<reference evidence="3 4" key="1">
    <citation type="submission" date="2015-12" db="EMBL/GenBank/DDBJ databases">
        <title>Draft genome sequence of Moniliophthora roreri, the causal agent of frosty pod rot of cacao.</title>
        <authorList>
            <person name="Aime M.C."/>
            <person name="Diaz-Valderrama J.R."/>
            <person name="Kijpornyongpan T."/>
            <person name="Phillips-Mora W."/>
        </authorList>
    </citation>
    <scope>NUCLEOTIDE SEQUENCE [LARGE SCALE GENOMIC DNA]</scope>
    <source>
        <strain evidence="3 4">MCA 2952</strain>
    </source>
</reference>
<evidence type="ECO:0000259" key="2">
    <source>
        <dbReference type="Pfam" id="PF20152"/>
    </source>
</evidence>
<keyword evidence="1" id="KW-1133">Transmembrane helix</keyword>
<dbReference type="eggNOG" id="ENOG502SR2V">
    <property type="taxonomic scope" value="Eukaryota"/>
</dbReference>
<feature type="domain" description="DUF6534" evidence="2">
    <location>
        <begin position="180"/>
        <end position="267"/>
    </location>
</feature>
<accession>A0A0W0FIS2</accession>
<dbReference type="InterPro" id="IPR045339">
    <property type="entry name" value="DUF6534"/>
</dbReference>
<evidence type="ECO:0000313" key="3">
    <source>
        <dbReference type="EMBL" id="KTB36218.1"/>
    </source>
</evidence>
<sequence>MSATQISTDGSGLNMSEIFAPFYWGFIISLFFGGITIVQAYIYFPHPTDRKHVQIIAATMLVLDLISSALIAQSLYYYLIPHYGSLAQLNSVTTELNVECLISTIITFISQMYFVFQIYTIKGLGRVARLLIIAITICAALAFVGGVGCVSAMIIFHHGVLANRNETFSIFFGLAKGFGTLTDLIATLAMCFFLSSSKTGISVQTNGLIKSLIQFAVNRGIVVTLIQTLLLILFYAAPNNLYWLAAHINVTKLYANTFFAMLNAREHIKQKYAGSKVVNSSLISNRYISSRLNEDRKFGTPHHDHAAESRDKSFEMPTVTKSLVVADL</sequence>
<dbReference type="AlphaFoldDB" id="A0A0W0FIS2"/>
<dbReference type="PANTHER" id="PTHR40465">
    <property type="entry name" value="CHROMOSOME 1, WHOLE GENOME SHOTGUN SEQUENCE"/>
    <property type="match status" value="1"/>
</dbReference>
<evidence type="ECO:0000256" key="1">
    <source>
        <dbReference type="SAM" id="Phobius"/>
    </source>
</evidence>
<feature type="transmembrane region" description="Helical" evidence="1">
    <location>
        <begin position="128"/>
        <end position="156"/>
    </location>
</feature>
<feature type="transmembrane region" description="Helical" evidence="1">
    <location>
        <begin position="168"/>
        <end position="195"/>
    </location>
</feature>
<comment type="caution">
    <text evidence="3">The sequence shown here is derived from an EMBL/GenBank/DDBJ whole genome shotgun (WGS) entry which is preliminary data.</text>
</comment>